<evidence type="ECO:0000313" key="2">
    <source>
        <dbReference type="Proteomes" id="UP000606115"/>
    </source>
</evidence>
<accession>A0ABQ2DKW7</accession>
<dbReference type="RefSeq" id="WP_188685040.1">
    <property type="nucleotide sequence ID" value="NZ_BMKX01000003.1"/>
</dbReference>
<keyword evidence="2" id="KW-1185">Reference proteome</keyword>
<organism evidence="1 2">
    <name type="scientific">Glutamicibacter ardleyensis</name>
    <dbReference type="NCBI Taxonomy" id="225894"/>
    <lineage>
        <taxon>Bacteria</taxon>
        <taxon>Bacillati</taxon>
        <taxon>Actinomycetota</taxon>
        <taxon>Actinomycetes</taxon>
        <taxon>Micrococcales</taxon>
        <taxon>Micrococcaceae</taxon>
        <taxon>Glutamicibacter</taxon>
    </lineage>
</organism>
<dbReference type="GeneID" id="303304060"/>
<comment type="caution">
    <text evidence="1">The sequence shown here is derived from an EMBL/GenBank/DDBJ whole genome shotgun (WGS) entry which is preliminary data.</text>
</comment>
<reference evidence="2" key="1">
    <citation type="journal article" date="2019" name="Int. J. Syst. Evol. Microbiol.">
        <title>The Global Catalogue of Microorganisms (GCM) 10K type strain sequencing project: providing services to taxonomists for standard genome sequencing and annotation.</title>
        <authorList>
            <consortium name="The Broad Institute Genomics Platform"/>
            <consortium name="The Broad Institute Genome Sequencing Center for Infectious Disease"/>
            <person name="Wu L."/>
            <person name="Ma J."/>
        </authorList>
    </citation>
    <scope>NUCLEOTIDE SEQUENCE [LARGE SCALE GENOMIC DNA]</scope>
    <source>
        <strain evidence="2">CGMCC 1.3685</strain>
    </source>
</reference>
<gene>
    <name evidence="1" type="ORF">GCM10007173_16930</name>
</gene>
<dbReference type="EMBL" id="BMKX01000003">
    <property type="protein sequence ID" value="GGJ58820.1"/>
    <property type="molecule type" value="Genomic_DNA"/>
</dbReference>
<evidence type="ECO:0008006" key="3">
    <source>
        <dbReference type="Google" id="ProtNLM"/>
    </source>
</evidence>
<sequence>MSEFPEPFTVLHEAVLVGAEDDWGNPVEGFADPVEVNVYGWGPSAPDDPLRDLGTGLDHDIDLYCATSFCGHLDRVILPNEPLALIVQGNPDDFNHGPFGFMPGYRVKLKRAEG</sequence>
<dbReference type="Proteomes" id="UP000606115">
    <property type="component" value="Unassembled WGS sequence"/>
</dbReference>
<protein>
    <recommendedName>
        <fullName evidence="3">Head-to-tail stopper</fullName>
    </recommendedName>
</protein>
<name>A0ABQ2DKW7_9MICC</name>
<evidence type="ECO:0000313" key="1">
    <source>
        <dbReference type="EMBL" id="GGJ58820.1"/>
    </source>
</evidence>
<proteinExistence type="predicted"/>